<keyword evidence="3 5" id="KW-1133">Transmembrane helix</keyword>
<evidence type="ECO:0000256" key="2">
    <source>
        <dbReference type="ARBA" id="ARBA00022692"/>
    </source>
</evidence>
<comment type="subcellular location">
    <subcellularLocation>
        <location evidence="1">Membrane</location>
        <topology evidence="1">Multi-pass membrane protein</topology>
    </subcellularLocation>
</comment>
<dbReference type="RefSeq" id="WP_173134646.1">
    <property type="nucleotide sequence ID" value="NZ_CBCSGW010000010.1"/>
</dbReference>
<dbReference type="Pfam" id="PF13564">
    <property type="entry name" value="DoxX_2"/>
    <property type="match status" value="1"/>
</dbReference>
<feature type="transmembrane region" description="Helical" evidence="5">
    <location>
        <begin position="93"/>
        <end position="112"/>
    </location>
</feature>
<evidence type="ECO:0000313" key="6">
    <source>
        <dbReference type="EMBL" id="NRN67237.1"/>
    </source>
</evidence>
<dbReference type="InterPro" id="IPR032808">
    <property type="entry name" value="DoxX"/>
</dbReference>
<feature type="transmembrane region" description="Helical" evidence="5">
    <location>
        <begin position="66"/>
        <end position="86"/>
    </location>
</feature>
<keyword evidence="7" id="KW-1185">Reference proteome</keyword>
<keyword evidence="4 5" id="KW-0472">Membrane</keyword>
<comment type="caution">
    <text evidence="6">The sequence shown here is derived from an EMBL/GenBank/DDBJ whole genome shotgun (WGS) entry which is preliminary data.</text>
</comment>
<dbReference type="EMBL" id="JAAATY010000013">
    <property type="protein sequence ID" value="NRN67237.1"/>
    <property type="molecule type" value="Genomic_DNA"/>
</dbReference>
<evidence type="ECO:0000256" key="1">
    <source>
        <dbReference type="ARBA" id="ARBA00004141"/>
    </source>
</evidence>
<evidence type="ECO:0000256" key="5">
    <source>
        <dbReference type="SAM" id="Phobius"/>
    </source>
</evidence>
<feature type="transmembrane region" description="Helical" evidence="5">
    <location>
        <begin position="6"/>
        <end position="26"/>
    </location>
</feature>
<evidence type="ECO:0000256" key="3">
    <source>
        <dbReference type="ARBA" id="ARBA00022989"/>
    </source>
</evidence>
<feature type="transmembrane region" description="Helical" evidence="5">
    <location>
        <begin position="38"/>
        <end position="60"/>
    </location>
</feature>
<dbReference type="Proteomes" id="UP000763557">
    <property type="component" value="Unassembled WGS sequence"/>
</dbReference>
<name>A0ABX2F7I9_9PSEU</name>
<protein>
    <submittedName>
        <fullName evidence="6">DoxX family protein</fullName>
    </submittedName>
</protein>
<accession>A0ABX2F7I9</accession>
<proteinExistence type="predicted"/>
<organism evidence="6 7">
    <name type="scientific">Kibdelosporangium persicum</name>
    <dbReference type="NCBI Taxonomy" id="2698649"/>
    <lineage>
        <taxon>Bacteria</taxon>
        <taxon>Bacillati</taxon>
        <taxon>Actinomycetota</taxon>
        <taxon>Actinomycetes</taxon>
        <taxon>Pseudonocardiales</taxon>
        <taxon>Pseudonocardiaceae</taxon>
        <taxon>Kibdelosporangium</taxon>
    </lineage>
</organism>
<keyword evidence="2 5" id="KW-0812">Transmembrane</keyword>
<gene>
    <name evidence="6" type="ORF">GC106_44700</name>
</gene>
<evidence type="ECO:0000256" key="4">
    <source>
        <dbReference type="ARBA" id="ARBA00023136"/>
    </source>
</evidence>
<evidence type="ECO:0000313" key="7">
    <source>
        <dbReference type="Proteomes" id="UP000763557"/>
    </source>
</evidence>
<sequence length="119" mass="11980">MDIALWIIAALLAVLFLASGAAKLFVPGKAVVEGFSVGAVKAIGVLEVLAAAGLVLPAVLGIAPVLVALAAVGLALLMAGAMVFHLRRHESRQAVVTLSLLALAAFVAWGRFGPAPFAA</sequence>
<reference evidence="6 7" key="1">
    <citation type="submission" date="2020-01" db="EMBL/GenBank/DDBJ databases">
        <title>Kibdelosporangium persica a novel Actinomycetes from a hot desert in Iran.</title>
        <authorList>
            <person name="Safaei N."/>
            <person name="Zaburannyi N."/>
            <person name="Mueller R."/>
            <person name="Wink J."/>
        </authorList>
    </citation>
    <scope>NUCLEOTIDE SEQUENCE [LARGE SCALE GENOMIC DNA]</scope>
    <source>
        <strain evidence="6 7">4NS15</strain>
    </source>
</reference>